<sequence length="134" mass="13801">MTGLNGKVTSFTTADLADLPRATASLRSGDKATAYEGALLSAVLKEAGVPSGPRLHGKPVASVVVITAADGYRVVLSLAEADASFRDGAIILADRKADGPLAADDGPLRLVIDADKRPERSIRQVVSIKVVPAP</sequence>
<keyword evidence="3" id="KW-1185">Reference proteome</keyword>
<dbReference type="InterPro" id="IPR000572">
    <property type="entry name" value="OxRdtase_Mopterin-bd_dom"/>
</dbReference>
<name>A0ABU0INR7_9CAUL</name>
<gene>
    <name evidence="2" type="ORF">QO010_001424</name>
</gene>
<accession>A0ABU0INR7</accession>
<evidence type="ECO:0000313" key="2">
    <source>
        <dbReference type="EMBL" id="MDQ0463653.1"/>
    </source>
</evidence>
<protein>
    <recommendedName>
        <fullName evidence="1">Oxidoreductase molybdopterin-binding domain-containing protein</fullName>
    </recommendedName>
</protein>
<organism evidence="2 3">
    <name type="scientific">Caulobacter ginsengisoli</name>
    <dbReference type="NCBI Taxonomy" id="400775"/>
    <lineage>
        <taxon>Bacteria</taxon>
        <taxon>Pseudomonadati</taxon>
        <taxon>Pseudomonadota</taxon>
        <taxon>Alphaproteobacteria</taxon>
        <taxon>Caulobacterales</taxon>
        <taxon>Caulobacteraceae</taxon>
        <taxon>Caulobacter</taxon>
    </lineage>
</organism>
<dbReference type="InterPro" id="IPR036374">
    <property type="entry name" value="OxRdtase_Mopterin-bd_sf"/>
</dbReference>
<evidence type="ECO:0000259" key="1">
    <source>
        <dbReference type="Pfam" id="PF00174"/>
    </source>
</evidence>
<evidence type="ECO:0000313" key="3">
    <source>
        <dbReference type="Proteomes" id="UP001228905"/>
    </source>
</evidence>
<dbReference type="Gene3D" id="3.90.420.10">
    <property type="entry name" value="Oxidoreductase, molybdopterin-binding domain"/>
    <property type="match status" value="1"/>
</dbReference>
<dbReference type="SUPFAM" id="SSF56524">
    <property type="entry name" value="Oxidoreductase molybdopterin-binding domain"/>
    <property type="match status" value="1"/>
</dbReference>
<dbReference type="EMBL" id="JAUSVS010000002">
    <property type="protein sequence ID" value="MDQ0463653.1"/>
    <property type="molecule type" value="Genomic_DNA"/>
</dbReference>
<dbReference type="RefSeq" id="WP_307347758.1">
    <property type="nucleotide sequence ID" value="NZ_JAUSVS010000002.1"/>
</dbReference>
<dbReference type="Proteomes" id="UP001228905">
    <property type="component" value="Unassembled WGS sequence"/>
</dbReference>
<comment type="caution">
    <text evidence="2">The sequence shown here is derived from an EMBL/GenBank/DDBJ whole genome shotgun (WGS) entry which is preliminary data.</text>
</comment>
<reference evidence="2 3" key="1">
    <citation type="submission" date="2023-07" db="EMBL/GenBank/DDBJ databases">
        <title>Genomic Encyclopedia of Type Strains, Phase IV (KMG-IV): sequencing the most valuable type-strain genomes for metagenomic binning, comparative biology and taxonomic classification.</title>
        <authorList>
            <person name="Goeker M."/>
        </authorList>
    </citation>
    <scope>NUCLEOTIDE SEQUENCE [LARGE SCALE GENOMIC DNA]</scope>
    <source>
        <strain evidence="2 3">DSM 18695</strain>
    </source>
</reference>
<dbReference type="Pfam" id="PF00174">
    <property type="entry name" value="Oxidored_molyb"/>
    <property type="match status" value="1"/>
</dbReference>
<feature type="domain" description="Oxidoreductase molybdopterin-binding" evidence="1">
    <location>
        <begin position="33"/>
        <end position="113"/>
    </location>
</feature>
<proteinExistence type="predicted"/>